<evidence type="ECO:0008006" key="3">
    <source>
        <dbReference type="Google" id="ProtNLM"/>
    </source>
</evidence>
<gene>
    <name evidence="1" type="ORF">CMC5_039840</name>
</gene>
<dbReference type="InterPro" id="IPR002763">
    <property type="entry name" value="DUF72"/>
</dbReference>
<dbReference type="Proteomes" id="UP000067626">
    <property type="component" value="Chromosome"/>
</dbReference>
<keyword evidence="2" id="KW-1185">Reference proteome</keyword>
<evidence type="ECO:0000313" key="1">
    <source>
        <dbReference type="EMBL" id="AKT39833.1"/>
    </source>
</evidence>
<evidence type="ECO:0000313" key="2">
    <source>
        <dbReference type="Proteomes" id="UP000067626"/>
    </source>
</evidence>
<dbReference type="Pfam" id="PF01904">
    <property type="entry name" value="DUF72"/>
    <property type="match status" value="1"/>
</dbReference>
<accession>A0A0K1EGV5</accession>
<sequence length="240" mass="26192">MARVLVGLPEFQGKIEKYKERFDMVEIRPVDTSVPRPPTLRRWRKAASPTFVFSVILPRIVGSLETGEAVDTALADTLQVASTLEARCIVLQTPPDVRPTAANRKKIAALFARIPPEGVVRCWEASGVWEQDDVIATARAAGVLPVFDAARDDLPSGPIVYTRLRALGKSASLSETSLQRVADALRGRRESFVIVEGRGGVRTRQALLTATARSRAEPGDAATVRPVIMPMPLKAEDEEQ</sequence>
<dbReference type="InterPro" id="IPR036520">
    <property type="entry name" value="UPF0759_sf"/>
</dbReference>
<dbReference type="OrthoDB" id="9780310at2"/>
<name>A0A0K1EGV5_CHOCO</name>
<proteinExistence type="predicted"/>
<organism evidence="1 2">
    <name type="scientific">Chondromyces crocatus</name>
    <dbReference type="NCBI Taxonomy" id="52"/>
    <lineage>
        <taxon>Bacteria</taxon>
        <taxon>Pseudomonadati</taxon>
        <taxon>Myxococcota</taxon>
        <taxon>Polyangia</taxon>
        <taxon>Polyangiales</taxon>
        <taxon>Polyangiaceae</taxon>
        <taxon>Chondromyces</taxon>
    </lineage>
</organism>
<dbReference type="PANTHER" id="PTHR30348:SF4">
    <property type="entry name" value="DUF72 DOMAIN-CONTAINING PROTEIN"/>
    <property type="match status" value="1"/>
</dbReference>
<reference evidence="1 2" key="1">
    <citation type="submission" date="2015-07" db="EMBL/GenBank/DDBJ databases">
        <title>Genome analysis of myxobacterium Chondromyces crocatus Cm c5 reveals a high potential for natural compound synthesis and the genetic basis for the loss of fruiting body formation.</title>
        <authorList>
            <person name="Zaburannyi N."/>
            <person name="Bunk B."/>
            <person name="Maier J."/>
            <person name="Overmann J."/>
            <person name="Mueller R."/>
        </authorList>
    </citation>
    <scope>NUCLEOTIDE SEQUENCE [LARGE SCALE GENOMIC DNA]</scope>
    <source>
        <strain evidence="1 2">Cm c5</strain>
    </source>
</reference>
<dbReference type="EMBL" id="CP012159">
    <property type="protein sequence ID" value="AKT39833.1"/>
    <property type="molecule type" value="Genomic_DNA"/>
</dbReference>
<dbReference type="Gene3D" id="3.20.20.410">
    <property type="entry name" value="Protein of unknown function UPF0759"/>
    <property type="match status" value="1"/>
</dbReference>
<dbReference type="PANTHER" id="PTHR30348">
    <property type="entry name" value="UNCHARACTERIZED PROTEIN YECE"/>
    <property type="match status" value="1"/>
</dbReference>
<dbReference type="SUPFAM" id="SSF117396">
    <property type="entry name" value="TM1631-like"/>
    <property type="match status" value="1"/>
</dbReference>
<protein>
    <recommendedName>
        <fullName evidence="3">DUF72 domain-containing protein</fullName>
    </recommendedName>
</protein>
<dbReference type="KEGG" id="ccro:CMC5_039840"/>
<dbReference type="STRING" id="52.CMC5_039840"/>
<dbReference type="AlphaFoldDB" id="A0A0K1EGV5"/>